<dbReference type="Proteomes" id="UP000266841">
    <property type="component" value="Unassembled WGS sequence"/>
</dbReference>
<sequence>MGAEPTGQLHCRSSSGDEVRAGGLGNGDGRSPSRSTAPDGYGDPKGLASDQEGDERGPKRSINPGSGDTGTGNRNIGMAEPESNELRGTDDNNGADGRGTPLARRAGD</sequence>
<gene>
    <name evidence="2" type="ORF">THAOC_35580</name>
</gene>
<organism evidence="2 3">
    <name type="scientific">Thalassiosira oceanica</name>
    <name type="common">Marine diatom</name>
    <dbReference type="NCBI Taxonomy" id="159749"/>
    <lineage>
        <taxon>Eukaryota</taxon>
        <taxon>Sar</taxon>
        <taxon>Stramenopiles</taxon>
        <taxon>Ochrophyta</taxon>
        <taxon>Bacillariophyta</taxon>
        <taxon>Coscinodiscophyceae</taxon>
        <taxon>Thalassiosirophycidae</taxon>
        <taxon>Thalassiosirales</taxon>
        <taxon>Thalassiosiraceae</taxon>
        <taxon>Thalassiosira</taxon>
    </lineage>
</organism>
<evidence type="ECO:0000313" key="2">
    <source>
        <dbReference type="EMBL" id="EJK45788.1"/>
    </source>
</evidence>
<keyword evidence="3" id="KW-1185">Reference proteome</keyword>
<feature type="compositionally biased region" description="Polar residues" evidence="1">
    <location>
        <begin position="63"/>
        <end position="74"/>
    </location>
</feature>
<comment type="caution">
    <text evidence="2">The sequence shown here is derived from an EMBL/GenBank/DDBJ whole genome shotgun (WGS) entry which is preliminary data.</text>
</comment>
<proteinExistence type="predicted"/>
<accession>K0R0P4</accession>
<evidence type="ECO:0000313" key="3">
    <source>
        <dbReference type="Proteomes" id="UP000266841"/>
    </source>
</evidence>
<protein>
    <submittedName>
        <fullName evidence="2">Uncharacterized protein</fullName>
    </submittedName>
</protein>
<name>K0R0P4_THAOC</name>
<dbReference type="AlphaFoldDB" id="K0R0P4"/>
<evidence type="ECO:0000256" key="1">
    <source>
        <dbReference type="SAM" id="MobiDB-lite"/>
    </source>
</evidence>
<dbReference type="EMBL" id="AGNL01048243">
    <property type="protein sequence ID" value="EJK45788.1"/>
    <property type="molecule type" value="Genomic_DNA"/>
</dbReference>
<feature type="region of interest" description="Disordered" evidence="1">
    <location>
        <begin position="1"/>
        <end position="108"/>
    </location>
</feature>
<reference evidence="2 3" key="1">
    <citation type="journal article" date="2012" name="Genome Biol.">
        <title>Genome and low-iron response of an oceanic diatom adapted to chronic iron limitation.</title>
        <authorList>
            <person name="Lommer M."/>
            <person name="Specht M."/>
            <person name="Roy A.S."/>
            <person name="Kraemer L."/>
            <person name="Andreson R."/>
            <person name="Gutowska M.A."/>
            <person name="Wolf J."/>
            <person name="Bergner S.V."/>
            <person name="Schilhabel M.B."/>
            <person name="Klostermeier U.C."/>
            <person name="Beiko R.G."/>
            <person name="Rosenstiel P."/>
            <person name="Hippler M."/>
            <person name="Laroche J."/>
        </authorList>
    </citation>
    <scope>NUCLEOTIDE SEQUENCE [LARGE SCALE GENOMIC DNA]</scope>
    <source>
        <strain evidence="2 3">CCMP1005</strain>
    </source>
</reference>